<dbReference type="RefSeq" id="WP_063554527.1">
    <property type="nucleotide sequence ID" value="NZ_LITT01000009.1"/>
</dbReference>
<proteinExistence type="predicted"/>
<dbReference type="AlphaFoldDB" id="A0A162NA48"/>
<evidence type="ECO:0000313" key="2">
    <source>
        <dbReference type="Proteomes" id="UP000077407"/>
    </source>
</evidence>
<organism evidence="1 2">
    <name type="scientific">Clostridium ljungdahlii</name>
    <dbReference type="NCBI Taxonomy" id="1538"/>
    <lineage>
        <taxon>Bacteria</taxon>
        <taxon>Bacillati</taxon>
        <taxon>Bacillota</taxon>
        <taxon>Clostridia</taxon>
        <taxon>Eubacteriales</taxon>
        <taxon>Clostridiaceae</taxon>
        <taxon>Clostridium</taxon>
    </lineage>
</organism>
<comment type="caution">
    <text evidence="1">The sequence shown here is derived from an EMBL/GenBank/DDBJ whole genome shotgun (WGS) entry which is preliminary data.</text>
</comment>
<dbReference type="Proteomes" id="UP000077407">
    <property type="component" value="Unassembled WGS sequence"/>
</dbReference>
<gene>
    <name evidence="1" type="ORF">WY13_00945</name>
</gene>
<reference evidence="1 2" key="1">
    <citation type="journal article" date="2015" name="Biotechnol. Bioeng.">
        <title>Genome sequence and phenotypic characterization of Caulobacter segnis.</title>
        <authorList>
            <person name="Patel S."/>
            <person name="Fletcher B."/>
            <person name="Scott D.C."/>
            <person name="Ely B."/>
        </authorList>
    </citation>
    <scope>NUCLEOTIDE SEQUENCE [LARGE SCALE GENOMIC DNA]</scope>
    <source>
        <strain evidence="1 2">ERI-2</strain>
    </source>
</reference>
<protein>
    <submittedName>
        <fullName evidence="1">Uncharacterized protein</fullName>
    </submittedName>
</protein>
<sequence>MMIKNEIVEVFERRIDDVVVRENLPNLQERFKAIEQISEDYYQQTEKILPSYLLNRLGDWVLEEVLKDKTVDKVANDEYAVLSYRQIRRRTKRENSVSSEVMDYLDLKMNKNYSSLLKTVRRECD</sequence>
<dbReference type="EMBL" id="LITT01000009">
    <property type="protein sequence ID" value="OAA90879.1"/>
    <property type="molecule type" value="Genomic_DNA"/>
</dbReference>
<evidence type="ECO:0000313" key="1">
    <source>
        <dbReference type="EMBL" id="OAA90879.1"/>
    </source>
</evidence>
<name>A0A162NA48_9CLOT</name>
<accession>A0A162NA48</accession>
<dbReference type="OrthoDB" id="1945220at2"/>
<dbReference type="PATRIC" id="fig|1538.10.peg.1450"/>